<dbReference type="HOGENOM" id="CLU_1101898_0_0_14"/>
<dbReference type="STRING" id="768700.MSU_0056"/>
<gene>
    <name evidence="2" type="ordered locus">MSU_0056</name>
</gene>
<keyword evidence="3" id="KW-1185">Reference proteome</keyword>
<feature type="compositionally biased region" description="Polar residues" evidence="1">
    <location>
        <begin position="25"/>
        <end position="34"/>
    </location>
</feature>
<dbReference type="KEGG" id="mss:MSU_0056"/>
<reference evidence="2 3" key="1">
    <citation type="journal article" date="2011" name="J. Bacteriol.">
        <title>Complete genome sequences of two hemotropic Mycoplasmas, Mycoplasma haemofelis strain Ohio2 and Mycoplasma suis strain Illinois.</title>
        <authorList>
            <person name="Messick J.B."/>
            <person name="Santos A.P."/>
            <person name="Guimaraes A.M."/>
        </authorList>
    </citation>
    <scope>NUCLEOTIDE SEQUENCE [LARGE SCALE GENOMIC DNA]</scope>
    <source>
        <strain evidence="2 3">Illinois</strain>
    </source>
</reference>
<dbReference type="AlphaFoldDB" id="F0QQ30"/>
<feature type="region of interest" description="Disordered" evidence="1">
    <location>
        <begin position="23"/>
        <end position="44"/>
    </location>
</feature>
<sequence>MSFFSSLANVAINTFMSAGAIAGMGNNNRQQPKTQARKESSSEATIRTTFPKTIILEKKENNKKQQEKSIHPDVETFIRRIDKKKDPSKNWTVEQMIENEQYYEEDIERFGIILETVWFRKKPGRTKWSRHCTLLTDTIHNKQFEKVAPILQWEADSYDEQYSCGVVQAQTYWAINLVDNNDQEGVWIRGQVYHIEYLFEKNQDLLTGYSLLRDVDKEWKPSSPSPVTCEIIKEREGGSWLEIKCVKKDSSP</sequence>
<proteinExistence type="predicted"/>
<name>F0QQ30_MYCSL</name>
<dbReference type="EMBL" id="CP002525">
    <property type="protein sequence ID" value="ADX97600.1"/>
    <property type="molecule type" value="Genomic_DNA"/>
</dbReference>
<organism evidence="2 3">
    <name type="scientific">Mycoplasma suis (strain Illinois)</name>
    <dbReference type="NCBI Taxonomy" id="768700"/>
    <lineage>
        <taxon>Bacteria</taxon>
        <taxon>Bacillati</taxon>
        <taxon>Mycoplasmatota</taxon>
        <taxon>Mollicutes</taxon>
        <taxon>Mycoplasmataceae</taxon>
        <taxon>Mycoplasma</taxon>
    </lineage>
</organism>
<accession>F0QQ30</accession>
<dbReference type="RefSeq" id="WP_013609580.1">
    <property type="nucleotide sequence ID" value="NC_015155.1"/>
</dbReference>
<protein>
    <submittedName>
        <fullName evidence="2">Uncharacterized protein</fullName>
    </submittedName>
</protein>
<evidence type="ECO:0000313" key="3">
    <source>
        <dbReference type="Proteomes" id="UP000007484"/>
    </source>
</evidence>
<evidence type="ECO:0000256" key="1">
    <source>
        <dbReference type="SAM" id="MobiDB-lite"/>
    </source>
</evidence>
<evidence type="ECO:0000313" key="2">
    <source>
        <dbReference type="EMBL" id="ADX97600.1"/>
    </source>
</evidence>
<dbReference type="Proteomes" id="UP000007484">
    <property type="component" value="Chromosome"/>
</dbReference>